<reference evidence="4" key="1">
    <citation type="submission" date="2015-12" db="EMBL/GenBank/DDBJ databases">
        <title>Update maize B73 reference genome by single molecule sequencing technologies.</title>
        <authorList>
            <consortium name="Maize Genome Sequencing Project"/>
            <person name="Ware D."/>
        </authorList>
    </citation>
    <scope>NUCLEOTIDE SEQUENCE [LARGE SCALE GENOMIC DNA]</scope>
    <source>
        <strain evidence="4">cv. B73</strain>
    </source>
</reference>
<dbReference type="Gene3D" id="3.40.50.150">
    <property type="entry name" value="Vaccinia Virus protein VP39"/>
    <property type="match status" value="1"/>
</dbReference>
<keyword evidence="4" id="KW-1185">Reference proteome</keyword>
<feature type="domain" description="Methyltransferase type 11" evidence="2">
    <location>
        <begin position="231"/>
        <end position="316"/>
    </location>
</feature>
<evidence type="ECO:0000313" key="3">
    <source>
        <dbReference type="EnsemblPlants" id="Zm00001eb155780_P001"/>
    </source>
</evidence>
<dbReference type="Gramene" id="Zm00001eb155780_T001">
    <property type="protein sequence ID" value="Zm00001eb155780_P001"/>
    <property type="gene ID" value="Zm00001eb155780"/>
</dbReference>
<dbReference type="PANTHER" id="PTHR42912:SF80">
    <property type="entry name" value="METHYLTRANSFERASE DOMAIN-CONTAINING PROTEIN"/>
    <property type="match status" value="1"/>
</dbReference>
<name>A0A804NEQ1_MAIZE</name>
<accession>A0A804NEQ1</accession>
<dbReference type="AlphaFoldDB" id="A0A804NEQ1"/>
<reference evidence="3" key="3">
    <citation type="submission" date="2021-05" db="UniProtKB">
        <authorList>
            <consortium name="EnsemblPlants"/>
        </authorList>
    </citation>
    <scope>IDENTIFICATION</scope>
    <source>
        <strain evidence="3">cv. B73</strain>
    </source>
</reference>
<dbReference type="InParanoid" id="A0A804NEQ1"/>
<dbReference type="InterPro" id="IPR050508">
    <property type="entry name" value="Methyltransf_Superfamily"/>
</dbReference>
<reference evidence="3" key="2">
    <citation type="submission" date="2019-07" db="EMBL/GenBank/DDBJ databases">
        <authorList>
            <person name="Seetharam A."/>
            <person name="Woodhouse M."/>
            <person name="Cannon E."/>
        </authorList>
    </citation>
    <scope>NUCLEOTIDE SEQUENCE [LARGE SCALE GENOMIC DNA]</scope>
    <source>
        <strain evidence="3">cv. B73</strain>
    </source>
</reference>
<organism evidence="3 4">
    <name type="scientific">Zea mays</name>
    <name type="common">Maize</name>
    <dbReference type="NCBI Taxonomy" id="4577"/>
    <lineage>
        <taxon>Eukaryota</taxon>
        <taxon>Viridiplantae</taxon>
        <taxon>Streptophyta</taxon>
        <taxon>Embryophyta</taxon>
        <taxon>Tracheophyta</taxon>
        <taxon>Spermatophyta</taxon>
        <taxon>Magnoliopsida</taxon>
        <taxon>Liliopsida</taxon>
        <taxon>Poales</taxon>
        <taxon>Poaceae</taxon>
        <taxon>PACMAD clade</taxon>
        <taxon>Panicoideae</taxon>
        <taxon>Andropogonodae</taxon>
        <taxon>Andropogoneae</taxon>
        <taxon>Tripsacinae</taxon>
        <taxon>Zea</taxon>
    </lineage>
</organism>
<dbReference type="CDD" id="cd02440">
    <property type="entry name" value="AdoMet_MTases"/>
    <property type="match status" value="1"/>
</dbReference>
<evidence type="ECO:0000259" key="2">
    <source>
        <dbReference type="Pfam" id="PF08241"/>
    </source>
</evidence>
<dbReference type="EnsemblPlants" id="Zm00001eb155780_T001">
    <property type="protein sequence ID" value="Zm00001eb155780_P001"/>
    <property type="gene ID" value="Zm00001eb155780"/>
</dbReference>
<dbReference type="PANTHER" id="PTHR42912">
    <property type="entry name" value="METHYLTRANSFERASE"/>
    <property type="match status" value="1"/>
</dbReference>
<feature type="region of interest" description="Disordered" evidence="1">
    <location>
        <begin position="478"/>
        <end position="506"/>
    </location>
</feature>
<dbReference type="Pfam" id="PF08241">
    <property type="entry name" value="Methyltransf_11"/>
    <property type="match status" value="1"/>
</dbReference>
<evidence type="ECO:0000313" key="4">
    <source>
        <dbReference type="Proteomes" id="UP000007305"/>
    </source>
</evidence>
<sequence>MSSPICVVSIPYTARTTFGAPSLARSKGLRFTTVDPYYPHRHPEGASKQLTFTEFFDNAPQRFYSTQTRLNASSSVSPLLRPFPGDESGLGFLYLEPPPPLSCPLPPPPYGWCSGLRDFCRHRAPTRFYLRGHWIGRAWSDEATLSRLVGALIAFKPLYSVLKLASREVIIRTAEKSNIPWREMTKEVLESDVCEVFERIQDPNLVYPDYYLNPFHAYDEGNLSWLVNDILDIGCSVGVSTRYLAEKFPSAQAVEEKLSRPKPIRWVHANGEVTGLSSDSFDLVSLAYVCHECPARAITGLVKEAFRVLRPGGTIALTDNSCGRADGYILEGKELEFYMKKLQRTGDAEDQGDDEVSGLRVAAEAWATFRRQRGLLRRFFLTSSGVPYDVLTSPKAMARRSLWYMSARALASSSMSWSTWHATYPIAWICAWSSRTFVYASHRLAWTAVSSSPAERRSPLLEDPPLVAASAELEVRGTGCSGAPDWRDWPTGSRDDGGQAGGDLGRRWGLLDWRKLEPE</sequence>
<protein>
    <recommendedName>
        <fullName evidence="2">Methyltransferase type 11 domain-containing protein</fullName>
    </recommendedName>
</protein>
<feature type="compositionally biased region" description="Basic and acidic residues" evidence="1">
    <location>
        <begin position="485"/>
        <end position="497"/>
    </location>
</feature>
<evidence type="ECO:0000256" key="1">
    <source>
        <dbReference type="SAM" id="MobiDB-lite"/>
    </source>
</evidence>
<dbReference type="InterPro" id="IPR029063">
    <property type="entry name" value="SAM-dependent_MTases_sf"/>
</dbReference>
<dbReference type="Proteomes" id="UP000007305">
    <property type="component" value="Chromosome 3"/>
</dbReference>
<dbReference type="InterPro" id="IPR013216">
    <property type="entry name" value="Methyltransf_11"/>
</dbReference>
<proteinExistence type="predicted"/>
<dbReference type="SUPFAM" id="SSF53335">
    <property type="entry name" value="S-adenosyl-L-methionine-dependent methyltransferases"/>
    <property type="match status" value="1"/>
</dbReference>
<dbReference type="GO" id="GO:0008757">
    <property type="term" value="F:S-adenosylmethionine-dependent methyltransferase activity"/>
    <property type="evidence" value="ECO:0007669"/>
    <property type="project" value="InterPro"/>
</dbReference>